<reference evidence="1 2" key="1">
    <citation type="submission" date="2021-06" db="EMBL/GenBank/DDBJ databases">
        <title>Bacillus sp. RD4P76, an endophyte from a halophyte.</title>
        <authorList>
            <person name="Sun J.-Q."/>
        </authorList>
    </citation>
    <scope>NUCLEOTIDE SEQUENCE [LARGE SCALE GENOMIC DNA]</scope>
    <source>
        <strain evidence="1 2">JCM 17098</strain>
    </source>
</reference>
<evidence type="ECO:0000313" key="2">
    <source>
        <dbReference type="Proteomes" id="UP000790580"/>
    </source>
</evidence>
<dbReference type="RefSeq" id="WP_088075280.1">
    <property type="nucleotide sequence ID" value="NZ_JAHQCR010000047.1"/>
</dbReference>
<organism evidence="1 2">
    <name type="scientific">Evansella alkalicola</name>
    <dbReference type="NCBI Taxonomy" id="745819"/>
    <lineage>
        <taxon>Bacteria</taxon>
        <taxon>Bacillati</taxon>
        <taxon>Bacillota</taxon>
        <taxon>Bacilli</taxon>
        <taxon>Bacillales</taxon>
        <taxon>Bacillaceae</taxon>
        <taxon>Evansella</taxon>
    </lineage>
</organism>
<protein>
    <submittedName>
        <fullName evidence="1">Uncharacterized protein</fullName>
    </submittedName>
</protein>
<comment type="caution">
    <text evidence="1">The sequence shown here is derived from an EMBL/GenBank/DDBJ whole genome shotgun (WGS) entry which is preliminary data.</text>
</comment>
<keyword evidence="2" id="KW-1185">Reference proteome</keyword>
<evidence type="ECO:0000313" key="1">
    <source>
        <dbReference type="EMBL" id="MBU9722064.1"/>
    </source>
</evidence>
<name>A0ABS6JTZ9_9BACI</name>
<gene>
    <name evidence="1" type="ORF">KS407_11520</name>
</gene>
<proteinExistence type="predicted"/>
<dbReference type="EMBL" id="JAHQCR010000047">
    <property type="protein sequence ID" value="MBU9722064.1"/>
    <property type="molecule type" value="Genomic_DNA"/>
</dbReference>
<accession>A0ABS6JTZ9</accession>
<sequence>MELFFSPEFYKEDGQVLNVVTDKKKPVGYMAFLKKDKKMYVYGHLEEEGVAEDFKDLVSPYIQGLTKIEDEIEVYSYISVGGKKIEIQIEEEDK</sequence>
<dbReference type="Proteomes" id="UP000790580">
    <property type="component" value="Unassembled WGS sequence"/>
</dbReference>